<gene>
    <name evidence="6" type="ORF">IMO34_16920</name>
</gene>
<dbReference type="Gene3D" id="1.10.260.40">
    <property type="entry name" value="lambda repressor-like DNA-binding domains"/>
    <property type="match status" value="1"/>
</dbReference>
<evidence type="ECO:0000256" key="4">
    <source>
        <dbReference type="ARBA" id="ARBA00023163"/>
    </source>
</evidence>
<dbReference type="CDD" id="cd01392">
    <property type="entry name" value="HTH_LacI"/>
    <property type="match status" value="1"/>
</dbReference>
<dbReference type="PANTHER" id="PTHR30146:SF95">
    <property type="entry name" value="RIBOSE OPERON REPRESSOR"/>
    <property type="match status" value="1"/>
</dbReference>
<evidence type="ECO:0000256" key="1">
    <source>
        <dbReference type="ARBA" id="ARBA00022491"/>
    </source>
</evidence>
<dbReference type="Gene3D" id="3.40.50.2300">
    <property type="match status" value="2"/>
</dbReference>
<evidence type="ECO:0000313" key="7">
    <source>
        <dbReference type="Proteomes" id="UP000594500"/>
    </source>
</evidence>
<dbReference type="InterPro" id="IPR000843">
    <property type="entry name" value="HTH_LacI"/>
</dbReference>
<evidence type="ECO:0000259" key="5">
    <source>
        <dbReference type="PROSITE" id="PS50932"/>
    </source>
</evidence>
<keyword evidence="3 6" id="KW-0238">DNA-binding</keyword>
<dbReference type="InterPro" id="IPR010982">
    <property type="entry name" value="Lambda_DNA-bd_dom_sf"/>
</dbReference>
<sequence length="350" mass="37995">MVERIRRPVTSYDVAKLAGVSQSAVSRAFTEGGKVSATTREKIKDAAAQLGYRPSFVARSLITRRSNLIGVVVPGLMNPFYAGLVDELAQAFKEMGYSVLLFSMNSDGDTDPILEDILRHRVEALILVSTMLSSHFAEECQHNGLPVLLLNRKNASKNVSSVTSDNLRGGEQIADFLLEGGHRQLAFIAGFDSSSTSRDREQGFTERLRRHGFPAPLRAQGLYCVETAMAATRALLNGKQRPDGIFCANDIMAIGALNVAVGEFGLVAGRDISIIGFDNIAMADWPLFNLTTYVQPIDEMVASAVRIITRQFADAASPAVQQVLTGRLIVRKSARIPAQPAVNESVAERV</sequence>
<dbReference type="GO" id="GO:0000976">
    <property type="term" value="F:transcription cis-regulatory region binding"/>
    <property type="evidence" value="ECO:0007669"/>
    <property type="project" value="TreeGrafter"/>
</dbReference>
<dbReference type="InterPro" id="IPR046335">
    <property type="entry name" value="LacI/GalR-like_sensor"/>
</dbReference>
<dbReference type="InterPro" id="IPR028082">
    <property type="entry name" value="Peripla_BP_I"/>
</dbReference>
<evidence type="ECO:0000256" key="2">
    <source>
        <dbReference type="ARBA" id="ARBA00023015"/>
    </source>
</evidence>
<keyword evidence="1" id="KW-0678">Repressor</keyword>
<accession>A0AAQ0BLF6</accession>
<dbReference type="GO" id="GO:0003700">
    <property type="term" value="F:DNA-binding transcription factor activity"/>
    <property type="evidence" value="ECO:0007669"/>
    <property type="project" value="TreeGrafter"/>
</dbReference>
<dbReference type="AlphaFoldDB" id="A0AAQ0BLF6"/>
<protein>
    <submittedName>
        <fullName evidence="6">LacI family DNA-binding transcriptional regulator</fullName>
    </submittedName>
</protein>
<dbReference type="SUPFAM" id="SSF53822">
    <property type="entry name" value="Periplasmic binding protein-like I"/>
    <property type="match status" value="1"/>
</dbReference>
<evidence type="ECO:0000313" key="6">
    <source>
        <dbReference type="EMBL" id="QPF07028.1"/>
    </source>
</evidence>
<dbReference type="Proteomes" id="UP000594500">
    <property type="component" value="Chromosome"/>
</dbReference>
<evidence type="ECO:0000256" key="3">
    <source>
        <dbReference type="ARBA" id="ARBA00023125"/>
    </source>
</evidence>
<dbReference type="CDD" id="cd06278">
    <property type="entry name" value="PBP1_LacI-like"/>
    <property type="match status" value="1"/>
</dbReference>
<dbReference type="EMBL" id="CP062916">
    <property type="protein sequence ID" value="QPF07028.1"/>
    <property type="molecule type" value="Genomic_DNA"/>
</dbReference>
<dbReference type="SUPFAM" id="SSF47413">
    <property type="entry name" value="lambda repressor-like DNA-binding domains"/>
    <property type="match status" value="1"/>
</dbReference>
<dbReference type="PROSITE" id="PS50932">
    <property type="entry name" value="HTH_LACI_2"/>
    <property type="match status" value="1"/>
</dbReference>
<feature type="domain" description="HTH lacI-type" evidence="5">
    <location>
        <begin position="9"/>
        <end position="63"/>
    </location>
</feature>
<dbReference type="RefSeq" id="WP_195709541.1">
    <property type="nucleotide sequence ID" value="NZ_CP062916.1"/>
</dbReference>
<dbReference type="Pfam" id="PF00356">
    <property type="entry name" value="LacI"/>
    <property type="match status" value="1"/>
</dbReference>
<organism evidence="6 7">
    <name type="scientific">Raoultella terrigena</name>
    <name type="common">Klebsiella terrigena</name>
    <dbReference type="NCBI Taxonomy" id="577"/>
    <lineage>
        <taxon>Bacteria</taxon>
        <taxon>Pseudomonadati</taxon>
        <taxon>Pseudomonadota</taxon>
        <taxon>Gammaproteobacteria</taxon>
        <taxon>Enterobacterales</taxon>
        <taxon>Enterobacteriaceae</taxon>
        <taxon>Klebsiella/Raoultella group</taxon>
        <taxon>Raoultella</taxon>
    </lineage>
</organism>
<keyword evidence="2" id="KW-0805">Transcription regulation</keyword>
<dbReference type="PANTHER" id="PTHR30146">
    <property type="entry name" value="LACI-RELATED TRANSCRIPTIONAL REPRESSOR"/>
    <property type="match status" value="1"/>
</dbReference>
<dbReference type="Pfam" id="PF13377">
    <property type="entry name" value="Peripla_BP_3"/>
    <property type="match status" value="1"/>
</dbReference>
<proteinExistence type="predicted"/>
<keyword evidence="4" id="KW-0804">Transcription</keyword>
<name>A0AAQ0BLF6_RAOTE</name>
<dbReference type="SMART" id="SM00354">
    <property type="entry name" value="HTH_LACI"/>
    <property type="match status" value="1"/>
</dbReference>
<reference evidence="6 7" key="1">
    <citation type="submission" date="2020-10" db="EMBL/GenBank/DDBJ databases">
        <title>Resistance determinants and their genetic context in bacteria from a longitudinal study of pigs reared under conventional and antibiotic-free husbandry practices.</title>
        <authorList>
            <person name="Poulin-Laprade D."/>
            <person name="Brouard J.-S."/>
            <person name="Gagnon N."/>
            <person name="Turcotte A."/>
            <person name="Langlois A."/>
            <person name="Matte J.J."/>
            <person name="Carrillo C.D."/>
            <person name="Zaheer R."/>
            <person name="McAllister T."/>
            <person name="Topp E."/>
            <person name="Talbot G."/>
        </authorList>
    </citation>
    <scope>NUCLEOTIDE SEQUENCE [LARGE SCALE GENOMIC DNA]</scope>
    <source>
        <strain evidence="6 7">Res13-Abat-PEB01-P1-04-A</strain>
    </source>
</reference>